<feature type="compositionally biased region" description="Acidic residues" evidence="1">
    <location>
        <begin position="201"/>
        <end position="220"/>
    </location>
</feature>
<gene>
    <name evidence="2" type="ORF">ACFO3J_22770</name>
</gene>
<feature type="region of interest" description="Disordered" evidence="1">
    <location>
        <begin position="191"/>
        <end position="258"/>
    </location>
</feature>
<evidence type="ECO:0000313" key="3">
    <source>
        <dbReference type="Proteomes" id="UP001595765"/>
    </source>
</evidence>
<accession>A0ABV8HTI3</accession>
<feature type="compositionally biased region" description="Basic and acidic residues" evidence="1">
    <location>
        <begin position="248"/>
        <end position="258"/>
    </location>
</feature>
<dbReference type="Proteomes" id="UP001595765">
    <property type="component" value="Unassembled WGS sequence"/>
</dbReference>
<evidence type="ECO:0000256" key="1">
    <source>
        <dbReference type="SAM" id="MobiDB-lite"/>
    </source>
</evidence>
<feature type="compositionally biased region" description="Low complexity" evidence="1">
    <location>
        <begin position="73"/>
        <end position="82"/>
    </location>
</feature>
<feature type="region of interest" description="Disordered" evidence="1">
    <location>
        <begin position="1"/>
        <end position="113"/>
    </location>
</feature>
<name>A0ABV8HTI3_9ACTN</name>
<feature type="compositionally biased region" description="Acidic residues" evidence="1">
    <location>
        <begin position="87"/>
        <end position="102"/>
    </location>
</feature>
<organism evidence="2 3">
    <name type="scientific">Streptomyces polygonati</name>
    <dbReference type="NCBI Taxonomy" id="1617087"/>
    <lineage>
        <taxon>Bacteria</taxon>
        <taxon>Bacillati</taxon>
        <taxon>Actinomycetota</taxon>
        <taxon>Actinomycetes</taxon>
        <taxon>Kitasatosporales</taxon>
        <taxon>Streptomycetaceae</taxon>
        <taxon>Streptomyces</taxon>
    </lineage>
</organism>
<protein>
    <submittedName>
        <fullName evidence="2">Uncharacterized protein</fullName>
    </submittedName>
</protein>
<comment type="caution">
    <text evidence="2">The sequence shown here is derived from an EMBL/GenBank/DDBJ whole genome shotgun (WGS) entry which is preliminary data.</text>
</comment>
<proteinExistence type="predicted"/>
<feature type="compositionally biased region" description="Basic and acidic residues" evidence="1">
    <location>
        <begin position="222"/>
        <end position="238"/>
    </location>
</feature>
<sequence length="258" mass="27188">MEQRIGSTSPPVPPAGIDPAFIPGLTPPPPAEGLDARTEPTADIPPEVPETTLTKGKSAPRGTSAGAVPPGTADSADAADGARLSVDEPDAEDESDDIEQEDGLPTFEATDRRGAIIADRSGVVFRLDDQEAEFGWDEIGAVEIDTPRFGRRFSVTVYTSTRRWFQADVDAPSRSVLKQWTTELEAVLDARFEDDGAKEEAEPETADSVAAEEAESEAETPADARTDDVADDAADAKTDATTGTEPDTDAKTGAESKA</sequence>
<keyword evidence="3" id="KW-1185">Reference proteome</keyword>
<feature type="compositionally biased region" description="Basic and acidic residues" evidence="1">
    <location>
        <begin position="191"/>
        <end position="200"/>
    </location>
</feature>
<dbReference type="RefSeq" id="WP_386432134.1">
    <property type="nucleotide sequence ID" value="NZ_JBHSBB010000014.1"/>
</dbReference>
<evidence type="ECO:0000313" key="2">
    <source>
        <dbReference type="EMBL" id="MFC4034277.1"/>
    </source>
</evidence>
<reference evidence="3" key="1">
    <citation type="journal article" date="2019" name="Int. J. Syst. Evol. Microbiol.">
        <title>The Global Catalogue of Microorganisms (GCM) 10K type strain sequencing project: providing services to taxonomists for standard genome sequencing and annotation.</title>
        <authorList>
            <consortium name="The Broad Institute Genomics Platform"/>
            <consortium name="The Broad Institute Genome Sequencing Center for Infectious Disease"/>
            <person name="Wu L."/>
            <person name="Ma J."/>
        </authorList>
    </citation>
    <scope>NUCLEOTIDE SEQUENCE [LARGE SCALE GENOMIC DNA]</scope>
    <source>
        <strain evidence="3">CGMCC 4.7237</strain>
    </source>
</reference>
<dbReference type="EMBL" id="JBHSBB010000014">
    <property type="protein sequence ID" value="MFC4034277.1"/>
    <property type="molecule type" value="Genomic_DNA"/>
</dbReference>